<sequence>MLGLLASIGTHAATLVTPLVIGTAIDAVFTCESEYALPLVPQTWLPTEAAAQFWRSTGLAGTALLLSALLAWVCGVAMNFFAHGVMFGIRTDADEKIQRLDMTFFDNKETGEK</sequence>
<dbReference type="InterPro" id="IPR036640">
    <property type="entry name" value="ABC1_TM_sf"/>
</dbReference>
<reference evidence="6 7" key="1">
    <citation type="journal article" date="2019" name="Int. J. Syst. Evol. Microbiol.">
        <title>The Global Catalogue of Microorganisms (GCM) 10K type strain sequencing project: providing services to taxonomists for standard genome sequencing and annotation.</title>
        <authorList>
            <consortium name="The Broad Institute Genomics Platform"/>
            <consortium name="The Broad Institute Genome Sequencing Center for Infectious Disease"/>
            <person name="Wu L."/>
            <person name="Ma J."/>
        </authorList>
    </citation>
    <scope>NUCLEOTIDE SEQUENCE [LARGE SCALE GENOMIC DNA]</scope>
    <source>
        <strain evidence="6 7">CGMCC 1.12125</strain>
    </source>
</reference>
<evidence type="ECO:0000259" key="5">
    <source>
        <dbReference type="PROSITE" id="PS50929"/>
    </source>
</evidence>
<dbReference type="PROSITE" id="PS50929">
    <property type="entry name" value="ABC_TM1F"/>
    <property type="match status" value="1"/>
</dbReference>
<keyword evidence="3 4" id="KW-0472">Membrane</keyword>
<evidence type="ECO:0000313" key="6">
    <source>
        <dbReference type="EMBL" id="MFD1589462.1"/>
    </source>
</evidence>
<accession>A0ABD6CHN4</accession>
<dbReference type="EMBL" id="JBHUDJ010000015">
    <property type="protein sequence ID" value="MFD1589462.1"/>
    <property type="molecule type" value="Genomic_DNA"/>
</dbReference>
<gene>
    <name evidence="6" type="ORF">ACFR9U_21000</name>
</gene>
<organism evidence="6 7">
    <name type="scientific">Halorientalis brevis</name>
    <dbReference type="NCBI Taxonomy" id="1126241"/>
    <lineage>
        <taxon>Archaea</taxon>
        <taxon>Methanobacteriati</taxon>
        <taxon>Methanobacteriota</taxon>
        <taxon>Stenosarchaea group</taxon>
        <taxon>Halobacteria</taxon>
        <taxon>Halobacteriales</taxon>
        <taxon>Haloarculaceae</taxon>
        <taxon>Halorientalis</taxon>
    </lineage>
</organism>
<dbReference type="Proteomes" id="UP001597119">
    <property type="component" value="Unassembled WGS sequence"/>
</dbReference>
<keyword evidence="7" id="KW-1185">Reference proteome</keyword>
<protein>
    <submittedName>
        <fullName evidence="6">ABC transporter transmembrane domain-containing protein</fullName>
    </submittedName>
</protein>
<proteinExistence type="predicted"/>
<feature type="transmembrane region" description="Helical" evidence="4">
    <location>
        <begin position="63"/>
        <end position="89"/>
    </location>
</feature>
<feature type="domain" description="ABC transmembrane type-1" evidence="5">
    <location>
        <begin position="1"/>
        <end position="113"/>
    </location>
</feature>
<evidence type="ECO:0000256" key="2">
    <source>
        <dbReference type="ARBA" id="ARBA00022989"/>
    </source>
</evidence>
<keyword evidence="1 4" id="KW-0812">Transmembrane</keyword>
<comment type="caution">
    <text evidence="6">The sequence shown here is derived from an EMBL/GenBank/DDBJ whole genome shotgun (WGS) entry which is preliminary data.</text>
</comment>
<evidence type="ECO:0000256" key="4">
    <source>
        <dbReference type="SAM" id="Phobius"/>
    </source>
</evidence>
<dbReference type="SUPFAM" id="SSF90123">
    <property type="entry name" value="ABC transporter transmembrane region"/>
    <property type="match status" value="1"/>
</dbReference>
<evidence type="ECO:0000256" key="1">
    <source>
        <dbReference type="ARBA" id="ARBA00022692"/>
    </source>
</evidence>
<dbReference type="RefSeq" id="WP_247381065.1">
    <property type="nucleotide sequence ID" value="NZ_JALLGV010000009.1"/>
</dbReference>
<evidence type="ECO:0000256" key="3">
    <source>
        <dbReference type="ARBA" id="ARBA00023136"/>
    </source>
</evidence>
<dbReference type="InterPro" id="IPR011527">
    <property type="entry name" value="ABC1_TM_dom"/>
</dbReference>
<keyword evidence="2 4" id="KW-1133">Transmembrane helix</keyword>
<evidence type="ECO:0000313" key="7">
    <source>
        <dbReference type="Proteomes" id="UP001597119"/>
    </source>
</evidence>
<dbReference type="Pfam" id="PF00664">
    <property type="entry name" value="ABC_membrane"/>
    <property type="match status" value="1"/>
</dbReference>
<name>A0ABD6CHN4_9EURY</name>
<dbReference type="AlphaFoldDB" id="A0ABD6CHN4"/>
<dbReference type="Gene3D" id="1.20.1560.10">
    <property type="entry name" value="ABC transporter type 1, transmembrane domain"/>
    <property type="match status" value="1"/>
</dbReference>